<name>C1ECA2_MICCC</name>
<evidence type="ECO:0008006" key="4">
    <source>
        <dbReference type="Google" id="ProtNLM"/>
    </source>
</evidence>
<dbReference type="AlphaFoldDB" id="C1ECA2"/>
<accession>C1ECA2</accession>
<dbReference type="PANTHER" id="PTHR21021:SF16">
    <property type="entry name" value="TIP41-LIKE PROTEIN"/>
    <property type="match status" value="1"/>
</dbReference>
<dbReference type="RefSeq" id="XP_002504608.1">
    <property type="nucleotide sequence ID" value="XM_002504562.1"/>
</dbReference>
<dbReference type="InterPro" id="IPR007303">
    <property type="entry name" value="TIP41-like"/>
</dbReference>
<dbReference type="InParanoid" id="C1ECA2"/>
<dbReference type="KEGG" id="mis:MICPUN_85085"/>
<comment type="similarity">
    <text evidence="1">Belongs to the TIP41 family.</text>
</comment>
<dbReference type="Proteomes" id="UP000002009">
    <property type="component" value="Chromosome 9"/>
</dbReference>
<feature type="non-terminal residue" evidence="2">
    <location>
        <position position="1"/>
    </location>
</feature>
<evidence type="ECO:0000313" key="3">
    <source>
        <dbReference type="Proteomes" id="UP000002009"/>
    </source>
</evidence>
<dbReference type="STRING" id="296587.C1ECA2"/>
<dbReference type="eggNOG" id="KOG3224">
    <property type="taxonomic scope" value="Eukaryota"/>
</dbReference>
<protein>
    <recommendedName>
        <fullName evidence="4">TIP41-like protein</fullName>
    </recommendedName>
</protein>
<dbReference type="GeneID" id="8246473"/>
<sequence>GGDGVIIGGWKVRARNTRILGKDALEELEQRLGTSHLPEMVYGSSLELTHESTGVKLHFNAEDALREWLQEDLPPLKVAAAAVWERGHKASDGGGGGGDAWNDEEETDAYDWTFTTPYRGSVSVDVDGHVDGHVAGHPPPWTDTDQRVDRGLLMERDPILFFDELTLYESELDDNGLMSVTVKVRVMPRCWYVLMRHWMRVDGVLIRLRETRFFHRIATGGSGRDAPCVVVRESARREETFEGLRMRGAPSEPGQYPDADEAASVLLAAGGPVEMEYHALTV</sequence>
<dbReference type="OMA" id="DMILFED"/>
<dbReference type="PANTHER" id="PTHR21021">
    <property type="entry name" value="GAF/PUTATIVE CYTOSKELETAL PROTEIN"/>
    <property type="match status" value="1"/>
</dbReference>
<dbReference type="GO" id="GO:0031929">
    <property type="term" value="P:TOR signaling"/>
    <property type="evidence" value="ECO:0007669"/>
    <property type="project" value="TreeGrafter"/>
</dbReference>
<dbReference type="FunCoup" id="C1ECA2">
    <property type="interactions" value="1908"/>
</dbReference>
<gene>
    <name evidence="2" type="ORF">MICPUN_85085</name>
</gene>
<proteinExistence type="inferred from homology"/>
<dbReference type="OrthoDB" id="10253878at2759"/>
<keyword evidence="3" id="KW-1185">Reference proteome</keyword>
<evidence type="ECO:0000313" key="2">
    <source>
        <dbReference type="EMBL" id="ACO65866.1"/>
    </source>
</evidence>
<dbReference type="GO" id="GO:0005829">
    <property type="term" value="C:cytosol"/>
    <property type="evidence" value="ECO:0007669"/>
    <property type="project" value="TreeGrafter"/>
</dbReference>
<organism evidence="2 3">
    <name type="scientific">Micromonas commoda (strain RCC299 / NOUM17 / CCMP2709)</name>
    <name type="common">Picoplanktonic green alga</name>
    <dbReference type="NCBI Taxonomy" id="296587"/>
    <lineage>
        <taxon>Eukaryota</taxon>
        <taxon>Viridiplantae</taxon>
        <taxon>Chlorophyta</taxon>
        <taxon>Mamiellophyceae</taxon>
        <taxon>Mamiellales</taxon>
        <taxon>Mamiellaceae</taxon>
        <taxon>Micromonas</taxon>
    </lineage>
</organism>
<dbReference type="EMBL" id="CP001329">
    <property type="protein sequence ID" value="ACO65866.1"/>
    <property type="molecule type" value="Genomic_DNA"/>
</dbReference>
<dbReference type="InterPro" id="IPR051330">
    <property type="entry name" value="Phosphatase_reg/MetRdx"/>
</dbReference>
<evidence type="ECO:0000256" key="1">
    <source>
        <dbReference type="ARBA" id="ARBA00006658"/>
    </source>
</evidence>
<reference evidence="2 3" key="1">
    <citation type="journal article" date="2009" name="Science">
        <title>Green evolution and dynamic adaptations revealed by genomes of the marine picoeukaryotes Micromonas.</title>
        <authorList>
            <person name="Worden A.Z."/>
            <person name="Lee J.H."/>
            <person name="Mock T."/>
            <person name="Rouze P."/>
            <person name="Simmons M.P."/>
            <person name="Aerts A.L."/>
            <person name="Allen A.E."/>
            <person name="Cuvelier M.L."/>
            <person name="Derelle E."/>
            <person name="Everett M.V."/>
            <person name="Foulon E."/>
            <person name="Grimwood J."/>
            <person name="Gundlach H."/>
            <person name="Henrissat B."/>
            <person name="Napoli C."/>
            <person name="McDonald S.M."/>
            <person name="Parker M.S."/>
            <person name="Rombauts S."/>
            <person name="Salamov A."/>
            <person name="Von Dassow P."/>
            <person name="Badger J.H."/>
            <person name="Coutinho P.M."/>
            <person name="Demir E."/>
            <person name="Dubchak I."/>
            <person name="Gentemann C."/>
            <person name="Eikrem W."/>
            <person name="Gready J.E."/>
            <person name="John U."/>
            <person name="Lanier W."/>
            <person name="Lindquist E.A."/>
            <person name="Lucas S."/>
            <person name="Mayer K.F."/>
            <person name="Moreau H."/>
            <person name="Not F."/>
            <person name="Otillar R."/>
            <person name="Panaud O."/>
            <person name="Pangilinan J."/>
            <person name="Paulsen I."/>
            <person name="Piegu B."/>
            <person name="Poliakov A."/>
            <person name="Robbens S."/>
            <person name="Schmutz J."/>
            <person name="Toulza E."/>
            <person name="Wyss T."/>
            <person name="Zelensky A."/>
            <person name="Zhou K."/>
            <person name="Armbrust E.V."/>
            <person name="Bhattacharya D."/>
            <person name="Goodenough U.W."/>
            <person name="Van de Peer Y."/>
            <person name="Grigoriev I.V."/>
        </authorList>
    </citation>
    <scope>NUCLEOTIDE SEQUENCE [LARGE SCALE GENOMIC DNA]</scope>
    <source>
        <strain evidence="3">RCC299 / NOUM17</strain>
    </source>
</reference>
<dbReference type="Pfam" id="PF04176">
    <property type="entry name" value="TIP41"/>
    <property type="match status" value="1"/>
</dbReference>